<reference evidence="4" key="1">
    <citation type="submission" date="2016-02" db="EMBL/GenBank/DDBJ databases">
        <title>Draft genome sequence of Microdochium bolleyi, a fungal endophyte of beachgrass.</title>
        <authorList>
            <consortium name="DOE Joint Genome Institute"/>
            <person name="David A.S."/>
            <person name="May G."/>
            <person name="Haridas S."/>
            <person name="Lim J."/>
            <person name="Wang M."/>
            <person name="Labutti K."/>
            <person name="Lipzen A."/>
            <person name="Barry K."/>
            <person name="Grigoriev I.V."/>
        </authorList>
    </citation>
    <scope>NUCLEOTIDE SEQUENCE [LARGE SCALE GENOMIC DNA]</scope>
    <source>
        <strain evidence="4">J235TASD1</strain>
    </source>
</reference>
<evidence type="ECO:0000256" key="1">
    <source>
        <dbReference type="SAM" id="MobiDB-lite"/>
    </source>
</evidence>
<dbReference type="InterPro" id="IPR011990">
    <property type="entry name" value="TPR-like_helical_dom_sf"/>
</dbReference>
<feature type="compositionally biased region" description="Acidic residues" evidence="1">
    <location>
        <begin position="370"/>
        <end position="384"/>
    </location>
</feature>
<dbReference type="STRING" id="196109.A0A136IHZ8"/>
<dbReference type="SUPFAM" id="SSF52540">
    <property type="entry name" value="P-loop containing nucleoside triphosphate hydrolases"/>
    <property type="match status" value="1"/>
</dbReference>
<name>A0A136IHZ8_9PEZI</name>
<dbReference type="InterPro" id="IPR056681">
    <property type="entry name" value="DUF7779"/>
</dbReference>
<proteinExistence type="predicted"/>
<keyword evidence="4" id="KW-1185">Reference proteome</keyword>
<dbReference type="Gene3D" id="3.40.50.300">
    <property type="entry name" value="P-loop containing nucleotide triphosphate hydrolases"/>
    <property type="match status" value="1"/>
</dbReference>
<dbReference type="InterPro" id="IPR027417">
    <property type="entry name" value="P-loop_NTPase"/>
</dbReference>
<evidence type="ECO:0000313" key="3">
    <source>
        <dbReference type="EMBL" id="KXJ84605.1"/>
    </source>
</evidence>
<organism evidence="3 4">
    <name type="scientific">Microdochium bolleyi</name>
    <dbReference type="NCBI Taxonomy" id="196109"/>
    <lineage>
        <taxon>Eukaryota</taxon>
        <taxon>Fungi</taxon>
        <taxon>Dikarya</taxon>
        <taxon>Ascomycota</taxon>
        <taxon>Pezizomycotina</taxon>
        <taxon>Sordariomycetes</taxon>
        <taxon>Xylariomycetidae</taxon>
        <taxon>Xylariales</taxon>
        <taxon>Microdochiaceae</taxon>
        <taxon>Microdochium</taxon>
    </lineage>
</organism>
<protein>
    <submittedName>
        <fullName evidence="3">p-loop containing nucleoside triphosphate hydrolase protein</fullName>
    </submittedName>
</protein>
<gene>
    <name evidence="3" type="ORF">Micbo1qcDRAFT_170112</name>
</gene>
<dbReference type="SUPFAM" id="SSF48452">
    <property type="entry name" value="TPR-like"/>
    <property type="match status" value="1"/>
</dbReference>
<dbReference type="EMBL" id="KQ964387">
    <property type="protein sequence ID" value="KXJ84605.1"/>
    <property type="molecule type" value="Genomic_DNA"/>
</dbReference>
<dbReference type="InterPro" id="IPR053137">
    <property type="entry name" value="NLR-like"/>
</dbReference>
<dbReference type="InParanoid" id="A0A136IHZ8"/>
<dbReference type="Pfam" id="PF25000">
    <property type="entry name" value="DUF7779"/>
    <property type="match status" value="1"/>
</dbReference>
<dbReference type="PANTHER" id="PTHR46082:SF6">
    <property type="entry name" value="AAA+ ATPASE DOMAIN-CONTAINING PROTEIN-RELATED"/>
    <property type="match status" value="1"/>
</dbReference>
<dbReference type="AlphaFoldDB" id="A0A136IHZ8"/>
<feature type="domain" description="DUF7779" evidence="2">
    <location>
        <begin position="321"/>
        <end position="417"/>
    </location>
</feature>
<dbReference type="Pfam" id="PF13424">
    <property type="entry name" value="TPR_12"/>
    <property type="match status" value="1"/>
</dbReference>
<keyword evidence="3" id="KW-0378">Hydrolase</keyword>
<evidence type="ECO:0000313" key="4">
    <source>
        <dbReference type="Proteomes" id="UP000070501"/>
    </source>
</evidence>
<dbReference type="Gene3D" id="1.25.40.10">
    <property type="entry name" value="Tetratricopeptide repeat domain"/>
    <property type="match status" value="1"/>
</dbReference>
<accession>A0A136IHZ8</accession>
<feature type="region of interest" description="Disordered" evidence="1">
    <location>
        <begin position="365"/>
        <end position="384"/>
    </location>
</feature>
<dbReference type="GO" id="GO:0016787">
    <property type="term" value="F:hydrolase activity"/>
    <property type="evidence" value="ECO:0007669"/>
    <property type="project" value="UniProtKB-KW"/>
</dbReference>
<sequence>MSPPTTFERIEGRTVLAGTHVSGGILNVTVHEPGSTPRPAEPFSTIPFLPDPDFVERPDVTAWLDTTLAQPGSRAALVGLGGIGKSQIAIEYAHRVRKRSPKTYVLWVHADTQTRFEEAYRGIADRLQLPQRHDPKMDVLQLVYNWLFNTENGQWLMILDNADNVEVFIPRRQDRPGTSVSEQRLLASLLPQSTNGRILITSRNRDAAERLAGNRGLFFMQRMDDNQATQLLQKKLRDRYEEEAAGPLAQALEYIPLAITQAAAYIARRWPRISCSTYLEDFRKSEKKKKSLLDRDLGDLRRDGTAANSVVVTWQITFEQIHKERRSAADLLSLMSFFDPQGIPEWVLRSYQQLRYKIGKHGTKTGEGAVDGDDDDDDDDDGLDDDLETLRDYSLVAVTVQGDIYEMHALVQFCARAWLLSVGDVAKWKQIFLYIMSGNYPPGSYENWPKCQQLEPHIAQLMETQPADAEGATAWARLLTNSGRYGLEVGGYERAEALLWKAVKVRERLLGAEDSHTLSSVSILALVLQYQGKYEEAEMMNRRALDGREKALGKEALDGYEKALGKEHPSTLTSI</sequence>
<evidence type="ECO:0000259" key="2">
    <source>
        <dbReference type="Pfam" id="PF25000"/>
    </source>
</evidence>
<dbReference type="Proteomes" id="UP000070501">
    <property type="component" value="Unassembled WGS sequence"/>
</dbReference>
<dbReference type="OrthoDB" id="427518at2759"/>
<feature type="non-terminal residue" evidence="3">
    <location>
        <position position="575"/>
    </location>
</feature>
<dbReference type="PANTHER" id="PTHR46082">
    <property type="entry name" value="ATP/GTP-BINDING PROTEIN-RELATED"/>
    <property type="match status" value="1"/>
</dbReference>